<dbReference type="Proteomes" id="UP001150538">
    <property type="component" value="Unassembled WGS sequence"/>
</dbReference>
<organism evidence="2 3">
    <name type="scientific">Mycoemilia scoparia</name>
    <dbReference type="NCBI Taxonomy" id="417184"/>
    <lineage>
        <taxon>Eukaryota</taxon>
        <taxon>Fungi</taxon>
        <taxon>Fungi incertae sedis</taxon>
        <taxon>Zoopagomycota</taxon>
        <taxon>Kickxellomycotina</taxon>
        <taxon>Kickxellomycetes</taxon>
        <taxon>Kickxellales</taxon>
        <taxon>Kickxellaceae</taxon>
        <taxon>Mycoemilia</taxon>
    </lineage>
</organism>
<sequence>MLFNNNSNGRESLFKQRFGHMLADDEDDEDDRNYERRGKERDLGQIKTAQPPPDNIPYYPDNQTPQETFNFGAQIPLVIQSNRHKATAILIDIDQDSKHPDTVVTRVITTGTGMFNKKASIKAEPDGLKIKGLFGSTEVYIRISFPRELLATHPGIEIKTQNTDVRVYSPLSEWLPNFKFNFKFGHAIISNMNCRNIIGDTTNVRLWAINVRSGDGIQFSGAMLSNVRCHTLNVSNWRATTNGNVVFGSSIDIAANKCDVKLRAAPKDPEQSFVIKAVSIDGSVNLIYDAYYRGFFKAIGMRSKASCYFPHNNVISNPPQKLKDLLLLRKYSYGEHADDQLILVKVFRQQKGSV</sequence>
<comment type="caution">
    <text evidence="2">The sequence shown here is derived from an EMBL/GenBank/DDBJ whole genome shotgun (WGS) entry which is preliminary data.</text>
</comment>
<feature type="region of interest" description="Disordered" evidence="1">
    <location>
        <begin position="21"/>
        <end position="64"/>
    </location>
</feature>
<dbReference type="AlphaFoldDB" id="A0A9W8DQZ2"/>
<proteinExistence type="predicted"/>
<keyword evidence="3" id="KW-1185">Reference proteome</keyword>
<evidence type="ECO:0000313" key="3">
    <source>
        <dbReference type="Proteomes" id="UP001150538"/>
    </source>
</evidence>
<gene>
    <name evidence="2" type="ORF">H4219_004551</name>
</gene>
<protein>
    <submittedName>
        <fullName evidence="2">Uncharacterized protein</fullName>
    </submittedName>
</protein>
<name>A0A9W8DQZ2_9FUNG</name>
<dbReference type="OrthoDB" id="5719642at2759"/>
<reference evidence="2" key="1">
    <citation type="submission" date="2022-07" db="EMBL/GenBank/DDBJ databases">
        <title>Phylogenomic reconstructions and comparative analyses of Kickxellomycotina fungi.</title>
        <authorList>
            <person name="Reynolds N.K."/>
            <person name="Stajich J.E."/>
            <person name="Barry K."/>
            <person name="Grigoriev I.V."/>
            <person name="Crous P."/>
            <person name="Smith M.E."/>
        </authorList>
    </citation>
    <scope>NUCLEOTIDE SEQUENCE</scope>
    <source>
        <strain evidence="2">NBRC 100468</strain>
    </source>
</reference>
<evidence type="ECO:0000313" key="2">
    <source>
        <dbReference type="EMBL" id="KAJ1914976.1"/>
    </source>
</evidence>
<accession>A0A9W8DQZ2</accession>
<dbReference type="EMBL" id="JANBPU010000169">
    <property type="protein sequence ID" value="KAJ1914976.1"/>
    <property type="molecule type" value="Genomic_DNA"/>
</dbReference>
<evidence type="ECO:0000256" key="1">
    <source>
        <dbReference type="SAM" id="MobiDB-lite"/>
    </source>
</evidence>
<feature type="compositionally biased region" description="Basic and acidic residues" evidence="1">
    <location>
        <begin position="33"/>
        <end position="44"/>
    </location>
</feature>